<evidence type="ECO:0000259" key="1">
    <source>
        <dbReference type="Pfam" id="PF16403"/>
    </source>
</evidence>
<dbReference type="Proteomes" id="UP001197492">
    <property type="component" value="Unassembled WGS sequence"/>
</dbReference>
<proteinExistence type="predicted"/>
<name>A0AAW4MUQ2_9FIRM</name>
<dbReference type="Proteomes" id="UP001196408">
    <property type="component" value="Unassembled WGS sequence"/>
</dbReference>
<evidence type="ECO:0000313" key="5">
    <source>
        <dbReference type="Proteomes" id="UP001197492"/>
    </source>
</evidence>
<gene>
    <name evidence="2" type="ORF">KSV97_05270</name>
    <name evidence="3" type="ORF">KSW06_06630</name>
</gene>
<evidence type="ECO:0000313" key="3">
    <source>
        <dbReference type="EMBL" id="MBV3392929.1"/>
    </source>
</evidence>
<dbReference type="AlphaFoldDB" id="A0AAW4MUQ2"/>
<dbReference type="InterPro" id="IPR032179">
    <property type="entry name" value="Cry22Aa_Ig-like"/>
</dbReference>
<organism evidence="2 4">
    <name type="scientific">Catenibacterium mitsuokai</name>
    <dbReference type="NCBI Taxonomy" id="100886"/>
    <lineage>
        <taxon>Bacteria</taxon>
        <taxon>Bacillati</taxon>
        <taxon>Bacillota</taxon>
        <taxon>Erysipelotrichia</taxon>
        <taxon>Erysipelotrichales</taxon>
        <taxon>Coprobacillaceae</taxon>
        <taxon>Catenibacterium</taxon>
    </lineage>
</organism>
<accession>A0AAW4MUQ2</accession>
<protein>
    <submittedName>
        <fullName evidence="2">DUF5011 domain-containing protein</fullName>
    </submittedName>
</protein>
<sequence>MITVILLLFIFLELFSIYKITTMATFELKQTVFTYELGQEVSQNIDDYVICPDRIKKSLTLNLKRVNLNKVGNYNASIEYAGSDYDFKIKIVDTKKPTVKLKKLVYYVNPNQPLYAKKTVAEVNDASLTQIYFLKKENSEELVKEKSYEKVGTYIERVVVRDEQGNASFPMRIKVIVANDLVVPVIKGAEDKVIHLGDNFNAREGVTAYDNEDGDLTNKIVVTGKVQTNTVGRYTLTYTVTDSSKNMAKVTRVVEVIE</sequence>
<dbReference type="Pfam" id="PF16403">
    <property type="entry name" value="Bact_surface_Ig-like"/>
    <property type="match status" value="1"/>
</dbReference>
<reference evidence="2 5" key="1">
    <citation type="submission" date="2021-06" db="EMBL/GenBank/DDBJ databases">
        <title>Collection of gut derived symbiotic bacterial strains cultured from healthy donors.</title>
        <authorList>
            <person name="Lin H."/>
            <person name="Littmann E."/>
            <person name="Pamer E.G."/>
        </authorList>
    </citation>
    <scope>NUCLEOTIDE SEQUENCE</scope>
    <source>
        <strain evidence="3 5">MSK.21.70</strain>
        <strain evidence="2">MSK.21.82</strain>
    </source>
</reference>
<feature type="domain" description="Pesticidal crystal protein Cry22Aa Ig-like" evidence="1">
    <location>
        <begin position="186"/>
        <end position="256"/>
    </location>
</feature>
<evidence type="ECO:0000313" key="2">
    <source>
        <dbReference type="EMBL" id="MBV3382649.1"/>
    </source>
</evidence>
<comment type="caution">
    <text evidence="2">The sequence shown here is derived from an EMBL/GenBank/DDBJ whole genome shotgun (WGS) entry which is preliminary data.</text>
</comment>
<keyword evidence="5" id="KW-1185">Reference proteome</keyword>
<dbReference type="EMBL" id="JAHOEL010000035">
    <property type="protein sequence ID" value="MBV3392929.1"/>
    <property type="molecule type" value="Genomic_DNA"/>
</dbReference>
<evidence type="ECO:0000313" key="4">
    <source>
        <dbReference type="Proteomes" id="UP001196408"/>
    </source>
</evidence>
<dbReference type="EMBL" id="JAHOEF010000025">
    <property type="protein sequence ID" value="MBV3382649.1"/>
    <property type="molecule type" value="Genomic_DNA"/>
</dbReference>
<dbReference type="RefSeq" id="WP_217747508.1">
    <property type="nucleotide sequence ID" value="NZ_JAHOEB010000036.1"/>
</dbReference>